<keyword evidence="2" id="KW-0106">Calcium</keyword>
<feature type="domain" description="EF-hand" evidence="3">
    <location>
        <begin position="44"/>
        <end position="79"/>
    </location>
</feature>
<gene>
    <name evidence="4" type="ORF">BCR43DRAFT_495551</name>
</gene>
<dbReference type="AlphaFoldDB" id="A0A1X2H7C2"/>
<evidence type="ECO:0000256" key="2">
    <source>
        <dbReference type="ARBA" id="ARBA00022837"/>
    </source>
</evidence>
<evidence type="ECO:0000256" key="1">
    <source>
        <dbReference type="ARBA" id="ARBA00022737"/>
    </source>
</evidence>
<comment type="caution">
    <text evidence="4">The sequence shown here is derived from an EMBL/GenBank/DDBJ whole genome shotgun (WGS) entry which is preliminary data.</text>
</comment>
<dbReference type="InterPro" id="IPR002048">
    <property type="entry name" value="EF_hand_dom"/>
</dbReference>
<dbReference type="OrthoDB" id="26525at2759"/>
<feature type="domain" description="EF-hand" evidence="3">
    <location>
        <begin position="8"/>
        <end position="43"/>
    </location>
</feature>
<dbReference type="GO" id="GO:0016460">
    <property type="term" value="C:myosin II complex"/>
    <property type="evidence" value="ECO:0007669"/>
    <property type="project" value="TreeGrafter"/>
</dbReference>
<dbReference type="InterPro" id="IPR018247">
    <property type="entry name" value="EF_Hand_1_Ca_BS"/>
</dbReference>
<dbReference type="Gene3D" id="1.10.238.10">
    <property type="entry name" value="EF-hand"/>
    <property type="match status" value="3"/>
</dbReference>
<dbReference type="OMA" id="RIDCESI"/>
<organism evidence="4 5">
    <name type="scientific">Syncephalastrum racemosum</name>
    <name type="common">Filamentous fungus</name>
    <dbReference type="NCBI Taxonomy" id="13706"/>
    <lineage>
        <taxon>Eukaryota</taxon>
        <taxon>Fungi</taxon>
        <taxon>Fungi incertae sedis</taxon>
        <taxon>Mucoromycota</taxon>
        <taxon>Mucoromycotina</taxon>
        <taxon>Mucoromycetes</taxon>
        <taxon>Mucorales</taxon>
        <taxon>Syncephalastraceae</taxon>
        <taxon>Syncephalastrum</taxon>
    </lineage>
</organism>
<dbReference type="Proteomes" id="UP000242180">
    <property type="component" value="Unassembled WGS sequence"/>
</dbReference>
<dbReference type="Pfam" id="PF13499">
    <property type="entry name" value="EF-hand_7"/>
    <property type="match status" value="2"/>
</dbReference>
<dbReference type="EMBL" id="MCGN01000008">
    <property type="protein sequence ID" value="ORY93919.1"/>
    <property type="molecule type" value="Genomic_DNA"/>
</dbReference>
<feature type="domain" description="EF-hand" evidence="3">
    <location>
        <begin position="81"/>
        <end position="116"/>
    </location>
</feature>
<proteinExistence type="predicted"/>
<sequence>MSDQLSAEQISEYKASFDLFDKDGNGFIDSKELGAVMKSLNMTPSEGELKDMIQEVDADGNGTIDFNEFLTMLQGRSNKSDTERELRETFQVFDKDGNGFISASELRNVMTSVGENLSQGELDAMIKEADRDGDGVINYEEFLKMLSK</sequence>
<dbReference type="FunFam" id="1.10.238.10:FF:000003">
    <property type="entry name" value="Calmodulin A"/>
    <property type="match status" value="1"/>
</dbReference>
<evidence type="ECO:0000313" key="4">
    <source>
        <dbReference type="EMBL" id="ORY93919.1"/>
    </source>
</evidence>
<evidence type="ECO:0000259" key="3">
    <source>
        <dbReference type="PROSITE" id="PS50222"/>
    </source>
</evidence>
<dbReference type="STRING" id="13706.A0A1X2H7C2"/>
<dbReference type="CDD" id="cd00051">
    <property type="entry name" value="EFh"/>
    <property type="match status" value="2"/>
</dbReference>
<protein>
    <submittedName>
        <fullName evidence="4">Calmodulin 2</fullName>
    </submittedName>
</protein>
<dbReference type="InParanoid" id="A0A1X2H7C2"/>
<name>A0A1X2H7C2_SYNRA</name>
<reference evidence="4 5" key="1">
    <citation type="submission" date="2016-07" db="EMBL/GenBank/DDBJ databases">
        <title>Pervasive Adenine N6-methylation of Active Genes in Fungi.</title>
        <authorList>
            <consortium name="DOE Joint Genome Institute"/>
            <person name="Mondo S.J."/>
            <person name="Dannebaum R.O."/>
            <person name="Kuo R.C."/>
            <person name="Labutti K."/>
            <person name="Haridas S."/>
            <person name="Kuo A."/>
            <person name="Salamov A."/>
            <person name="Ahrendt S.R."/>
            <person name="Lipzen A."/>
            <person name="Sullivan W."/>
            <person name="Andreopoulos W.B."/>
            <person name="Clum A."/>
            <person name="Lindquist E."/>
            <person name="Daum C."/>
            <person name="Ramamoorthy G.K."/>
            <person name="Gryganskyi A."/>
            <person name="Culley D."/>
            <person name="Magnuson J.K."/>
            <person name="James T.Y."/>
            <person name="O'Malley M.A."/>
            <person name="Stajich J.E."/>
            <person name="Spatafora J.W."/>
            <person name="Visel A."/>
            <person name="Grigoriev I.V."/>
        </authorList>
    </citation>
    <scope>NUCLEOTIDE SEQUENCE [LARGE SCALE GENOMIC DNA]</scope>
    <source>
        <strain evidence="4 5">NRRL 2496</strain>
    </source>
</reference>
<dbReference type="SUPFAM" id="SSF47473">
    <property type="entry name" value="EF-hand"/>
    <property type="match status" value="1"/>
</dbReference>
<dbReference type="PROSITE" id="PS00018">
    <property type="entry name" value="EF_HAND_1"/>
    <property type="match status" value="4"/>
</dbReference>
<dbReference type="InterPro" id="IPR011992">
    <property type="entry name" value="EF-hand-dom_pair"/>
</dbReference>
<dbReference type="InterPro" id="IPR050230">
    <property type="entry name" value="CALM/Myosin/TropC-like"/>
</dbReference>
<feature type="domain" description="EF-hand" evidence="3">
    <location>
        <begin position="117"/>
        <end position="148"/>
    </location>
</feature>
<dbReference type="PRINTS" id="PR00450">
    <property type="entry name" value="RECOVERIN"/>
</dbReference>
<dbReference type="PROSITE" id="PS50222">
    <property type="entry name" value="EF_HAND_2"/>
    <property type="match status" value="4"/>
</dbReference>
<dbReference type="PANTHER" id="PTHR23048:SF0">
    <property type="entry name" value="CALMODULIN LIKE 3"/>
    <property type="match status" value="1"/>
</dbReference>
<dbReference type="PANTHER" id="PTHR23048">
    <property type="entry name" value="MYOSIN LIGHT CHAIN 1, 3"/>
    <property type="match status" value="1"/>
</dbReference>
<keyword evidence="1" id="KW-0677">Repeat</keyword>
<dbReference type="SMART" id="SM00054">
    <property type="entry name" value="EFh"/>
    <property type="match status" value="4"/>
</dbReference>
<dbReference type="GO" id="GO:0005509">
    <property type="term" value="F:calcium ion binding"/>
    <property type="evidence" value="ECO:0007669"/>
    <property type="project" value="InterPro"/>
</dbReference>
<accession>A0A1X2H7C2</accession>
<evidence type="ECO:0000313" key="5">
    <source>
        <dbReference type="Proteomes" id="UP000242180"/>
    </source>
</evidence>
<keyword evidence="5" id="KW-1185">Reference proteome</keyword>